<proteinExistence type="predicted"/>
<reference evidence="1" key="1">
    <citation type="submission" date="2018-05" db="EMBL/GenBank/DDBJ databases">
        <authorList>
            <person name="Lanie J.A."/>
            <person name="Ng W.-L."/>
            <person name="Kazmierczak K.M."/>
            <person name="Andrzejewski T.M."/>
            <person name="Davidsen T.M."/>
            <person name="Wayne K.J."/>
            <person name="Tettelin H."/>
            <person name="Glass J.I."/>
            <person name="Rusch D."/>
            <person name="Podicherti R."/>
            <person name="Tsui H.-C.T."/>
            <person name="Winkler M.E."/>
        </authorList>
    </citation>
    <scope>NUCLEOTIDE SEQUENCE</scope>
</reference>
<sequence length="29" mass="3406">LIKKMCLVQKLLKIQILKLLMSQTLKHLS</sequence>
<gene>
    <name evidence="1" type="ORF">METZ01_LOCUS254419</name>
</gene>
<feature type="non-terminal residue" evidence="1">
    <location>
        <position position="29"/>
    </location>
</feature>
<evidence type="ECO:0000313" key="1">
    <source>
        <dbReference type="EMBL" id="SVC01565.1"/>
    </source>
</evidence>
<name>A0A382IQB6_9ZZZZ</name>
<feature type="non-terminal residue" evidence="1">
    <location>
        <position position="1"/>
    </location>
</feature>
<accession>A0A382IQB6</accession>
<dbReference type="AlphaFoldDB" id="A0A382IQB6"/>
<organism evidence="1">
    <name type="scientific">marine metagenome</name>
    <dbReference type="NCBI Taxonomy" id="408172"/>
    <lineage>
        <taxon>unclassified sequences</taxon>
        <taxon>metagenomes</taxon>
        <taxon>ecological metagenomes</taxon>
    </lineage>
</organism>
<protein>
    <submittedName>
        <fullName evidence="1">Uncharacterized protein</fullName>
    </submittedName>
</protein>
<dbReference type="EMBL" id="UINC01068728">
    <property type="protein sequence ID" value="SVC01565.1"/>
    <property type="molecule type" value="Genomic_DNA"/>
</dbReference>